<evidence type="ECO:0000259" key="1">
    <source>
        <dbReference type="Pfam" id="PF03108"/>
    </source>
</evidence>
<name>A0AA41RXK7_PAPNU</name>
<protein>
    <recommendedName>
        <fullName evidence="1">Transposase MuDR plant domain-containing protein</fullName>
    </recommendedName>
</protein>
<proteinExistence type="predicted"/>
<evidence type="ECO:0000313" key="3">
    <source>
        <dbReference type="Proteomes" id="UP001177140"/>
    </source>
</evidence>
<comment type="caution">
    <text evidence="2">The sequence shown here is derived from an EMBL/GenBank/DDBJ whole genome shotgun (WGS) entry which is preliminary data.</text>
</comment>
<feature type="non-terminal residue" evidence="2">
    <location>
        <position position="1"/>
    </location>
</feature>
<dbReference type="InterPro" id="IPR004332">
    <property type="entry name" value="Transposase_MuDR"/>
</dbReference>
<sequence length="213" mass="24062">CIAVVHYFSDFITFRVTVDTTFDEFKEIVCAQWKQFTPMGISFFHRESGKDLLVDCTFSLQALTSLTHTKKQTSFDLYLHNVKHVASSSSRVSSSVTCDSTESVRYSEVVTNFLENGKLPRKTLLSDGWTSALGKTGHVFVGGIKQVRDAFTKYRLRSGFVMTVTHNEPSRFTAKCQDENCLWHFHAAALDDDFLIFQVKKFISEHTCGVGGM</sequence>
<gene>
    <name evidence="2" type="ORF">MKW94_011041</name>
</gene>
<dbReference type="EMBL" id="JAJJMA010056194">
    <property type="protein sequence ID" value="MCL7026397.1"/>
    <property type="molecule type" value="Genomic_DNA"/>
</dbReference>
<evidence type="ECO:0000313" key="2">
    <source>
        <dbReference type="EMBL" id="MCL7026397.1"/>
    </source>
</evidence>
<dbReference type="Proteomes" id="UP001177140">
    <property type="component" value="Unassembled WGS sequence"/>
</dbReference>
<organism evidence="2 3">
    <name type="scientific">Papaver nudicaule</name>
    <name type="common">Iceland poppy</name>
    <dbReference type="NCBI Taxonomy" id="74823"/>
    <lineage>
        <taxon>Eukaryota</taxon>
        <taxon>Viridiplantae</taxon>
        <taxon>Streptophyta</taxon>
        <taxon>Embryophyta</taxon>
        <taxon>Tracheophyta</taxon>
        <taxon>Spermatophyta</taxon>
        <taxon>Magnoliopsida</taxon>
        <taxon>Ranunculales</taxon>
        <taxon>Papaveraceae</taxon>
        <taxon>Papaveroideae</taxon>
        <taxon>Papaver</taxon>
    </lineage>
</organism>
<feature type="domain" description="Transposase MuDR plant" evidence="1">
    <location>
        <begin position="143"/>
        <end position="195"/>
    </location>
</feature>
<accession>A0AA41RXK7</accession>
<dbReference type="AlphaFoldDB" id="A0AA41RXK7"/>
<dbReference type="Pfam" id="PF03108">
    <property type="entry name" value="DBD_Tnp_Mut"/>
    <property type="match status" value="1"/>
</dbReference>
<reference evidence="2" key="1">
    <citation type="submission" date="2022-03" db="EMBL/GenBank/DDBJ databases">
        <title>A functionally conserved STORR gene fusion in Papaver species that diverged 16.8 million years ago.</title>
        <authorList>
            <person name="Catania T."/>
        </authorList>
    </citation>
    <scope>NUCLEOTIDE SEQUENCE</scope>
    <source>
        <strain evidence="2">S-191538</strain>
    </source>
</reference>
<keyword evidence="3" id="KW-1185">Reference proteome</keyword>